<name>A0A3Q4IGU5_NEOBR</name>
<organism evidence="5 6">
    <name type="scientific">Neolamprologus brichardi</name>
    <name type="common">Fairy cichlid</name>
    <name type="synonym">Lamprologus brichardi</name>
    <dbReference type="NCBI Taxonomy" id="32507"/>
    <lineage>
        <taxon>Eukaryota</taxon>
        <taxon>Metazoa</taxon>
        <taxon>Chordata</taxon>
        <taxon>Craniata</taxon>
        <taxon>Vertebrata</taxon>
        <taxon>Euteleostomi</taxon>
        <taxon>Actinopterygii</taxon>
        <taxon>Neopterygii</taxon>
        <taxon>Teleostei</taxon>
        <taxon>Neoteleostei</taxon>
        <taxon>Acanthomorphata</taxon>
        <taxon>Ovalentaria</taxon>
        <taxon>Cichlomorphae</taxon>
        <taxon>Cichliformes</taxon>
        <taxon>Cichlidae</taxon>
        <taxon>African cichlids</taxon>
        <taxon>Pseudocrenilabrinae</taxon>
        <taxon>Lamprologini</taxon>
        <taxon>Neolamprologus</taxon>
    </lineage>
</organism>
<evidence type="ECO:0000256" key="2">
    <source>
        <dbReference type="SAM" id="MobiDB-lite"/>
    </source>
</evidence>
<dbReference type="Proteomes" id="UP000261580">
    <property type="component" value="Unassembled WGS sequence"/>
</dbReference>
<dbReference type="Ensembl" id="ENSNBRT00000032628.1">
    <property type="protein sequence ID" value="ENSNBRP00000031822.1"/>
    <property type="gene ID" value="ENSNBRG00000024180.1"/>
</dbReference>
<protein>
    <recommendedName>
        <fullName evidence="4">Peptidase M12B propeptide domain-containing protein</fullName>
    </recommendedName>
</protein>
<keyword evidence="3" id="KW-0732">Signal</keyword>
<evidence type="ECO:0000259" key="4">
    <source>
        <dbReference type="Pfam" id="PF01562"/>
    </source>
</evidence>
<feature type="domain" description="Peptidase M12B propeptide" evidence="4">
    <location>
        <begin position="47"/>
        <end position="136"/>
    </location>
</feature>
<dbReference type="Bgee" id="ENSNBRG00000024180">
    <property type="expression patterns" value="Expressed in skeletal muscle tissue and 4 other cell types or tissues"/>
</dbReference>
<reference evidence="5" key="1">
    <citation type="submission" date="2025-08" db="UniProtKB">
        <authorList>
            <consortium name="Ensembl"/>
        </authorList>
    </citation>
    <scope>IDENTIFICATION</scope>
</reference>
<dbReference type="InterPro" id="IPR002870">
    <property type="entry name" value="Peptidase_M12B_N"/>
</dbReference>
<feature type="region of interest" description="Disordered" evidence="2">
    <location>
        <begin position="171"/>
        <end position="198"/>
    </location>
</feature>
<dbReference type="AlphaFoldDB" id="A0A3Q4IGU5"/>
<dbReference type="GeneTree" id="ENSGT00940000156647"/>
<reference evidence="5" key="2">
    <citation type="submission" date="2025-09" db="UniProtKB">
        <authorList>
            <consortium name="Ensembl"/>
        </authorList>
    </citation>
    <scope>IDENTIFICATION</scope>
</reference>
<proteinExistence type="predicted"/>
<dbReference type="Pfam" id="PF01562">
    <property type="entry name" value="Pep_M12B_propep"/>
    <property type="match status" value="1"/>
</dbReference>
<evidence type="ECO:0000313" key="6">
    <source>
        <dbReference type="Proteomes" id="UP000261580"/>
    </source>
</evidence>
<keyword evidence="1" id="KW-1015">Disulfide bond</keyword>
<feature type="chain" id="PRO_5018531584" description="Peptidase M12B propeptide domain-containing protein" evidence="3">
    <location>
        <begin position="21"/>
        <end position="198"/>
    </location>
</feature>
<dbReference type="STRING" id="32507.ENSNBRP00000031822"/>
<sequence length="198" mass="22198">CVFVSVWVITCLFKELKVLLSSDAAAVTDSSSSSADSLHQVLSEFAIIRPIRTDSEGRFLSGSISARQLQRRKRHSHMTEEAELFYNVTAFGQELHLHLHPNSRLVAPTATMEWEESGQHHSQPIEDTGCFYTGTVSNMEGTSVAISNCDGLMLNHTEVLTSFSSSRWIGGGWEEQEEERKRRWRRRGGGTSFIAPRP</sequence>
<feature type="signal peptide" evidence="3">
    <location>
        <begin position="1"/>
        <end position="20"/>
    </location>
</feature>
<accession>A0A3Q4IGU5</accession>
<evidence type="ECO:0000313" key="5">
    <source>
        <dbReference type="Ensembl" id="ENSNBRP00000031822.1"/>
    </source>
</evidence>
<evidence type="ECO:0000256" key="3">
    <source>
        <dbReference type="SAM" id="SignalP"/>
    </source>
</evidence>
<evidence type="ECO:0000256" key="1">
    <source>
        <dbReference type="ARBA" id="ARBA00023157"/>
    </source>
</evidence>
<keyword evidence="6" id="KW-1185">Reference proteome</keyword>
<dbReference type="OMA" id="XLLLACA"/>